<accession>A0ABS8YCC9</accession>
<keyword evidence="2" id="KW-1185">Reference proteome</keyword>
<evidence type="ECO:0000313" key="1">
    <source>
        <dbReference type="EMBL" id="MCE5169142.1"/>
    </source>
</evidence>
<proteinExistence type="predicted"/>
<dbReference type="EMBL" id="JAJNBZ010000004">
    <property type="protein sequence ID" value="MCE5169142.1"/>
    <property type="molecule type" value="Genomic_DNA"/>
</dbReference>
<organism evidence="1 2">
    <name type="scientific">Paenibacillus profundus</name>
    <dbReference type="NCBI Taxonomy" id="1173085"/>
    <lineage>
        <taxon>Bacteria</taxon>
        <taxon>Bacillati</taxon>
        <taxon>Bacillota</taxon>
        <taxon>Bacilli</taxon>
        <taxon>Bacillales</taxon>
        <taxon>Paenibacillaceae</taxon>
        <taxon>Paenibacillus</taxon>
    </lineage>
</organism>
<name>A0ABS8YCC9_9BACL</name>
<dbReference type="Proteomes" id="UP001199916">
    <property type="component" value="Unassembled WGS sequence"/>
</dbReference>
<protein>
    <submittedName>
        <fullName evidence="1">Uncharacterized protein</fullName>
    </submittedName>
</protein>
<comment type="caution">
    <text evidence="1">The sequence shown here is derived from an EMBL/GenBank/DDBJ whole genome shotgun (WGS) entry which is preliminary data.</text>
</comment>
<gene>
    <name evidence="1" type="ORF">LQV63_07455</name>
</gene>
<evidence type="ECO:0000313" key="2">
    <source>
        <dbReference type="Proteomes" id="UP001199916"/>
    </source>
</evidence>
<sequence length="48" mass="5402">MARLAVGGILSCNRFRNGRIAHGVPQEAQPFRLGHRAQHVEKGYQDMK</sequence>
<reference evidence="1 2" key="1">
    <citation type="submission" date="2021-11" db="EMBL/GenBank/DDBJ databases">
        <title>Draft genome sequence of Paenibacillus profundus YoMME, a new Gram-positive bacteria with exoelectrogenic properties.</title>
        <authorList>
            <person name="Hubenova Y."/>
            <person name="Hubenova E."/>
            <person name="Manasiev Y."/>
            <person name="Peykov S."/>
            <person name="Mitov M."/>
        </authorList>
    </citation>
    <scope>NUCLEOTIDE SEQUENCE [LARGE SCALE GENOMIC DNA]</scope>
    <source>
        <strain evidence="1 2">YoMME</strain>
    </source>
</reference>